<dbReference type="Proteomes" id="UP000184440">
    <property type="component" value="Unassembled WGS sequence"/>
</dbReference>
<sequence length="116" mass="13362">MRKADEERFTAFVEERMDRWRRSAFLLCRDWHTADAVENDAVRSLTCTKDGGCVSRKGPQGQAMTVRHWRFSAEADYTEVRIALPEKRVLILEAHNQVLTKDQLIDVVSDLAGQIK</sequence>
<organism evidence="1 2">
    <name type="scientific">Cryptosporangium aurantiacum</name>
    <dbReference type="NCBI Taxonomy" id="134849"/>
    <lineage>
        <taxon>Bacteria</taxon>
        <taxon>Bacillati</taxon>
        <taxon>Actinomycetota</taxon>
        <taxon>Actinomycetes</taxon>
        <taxon>Cryptosporangiales</taxon>
        <taxon>Cryptosporangiaceae</taxon>
        <taxon>Cryptosporangium</taxon>
    </lineage>
</organism>
<proteinExistence type="predicted"/>
<dbReference type="STRING" id="134849.SAMN05443668_10355"/>
<dbReference type="AlphaFoldDB" id="A0A1M7P8J7"/>
<name>A0A1M7P8J7_9ACTN</name>
<evidence type="ECO:0000313" key="2">
    <source>
        <dbReference type="Proteomes" id="UP000184440"/>
    </source>
</evidence>
<dbReference type="RefSeq" id="WP_073255441.1">
    <property type="nucleotide sequence ID" value="NZ_FRCS01000003.1"/>
</dbReference>
<keyword evidence="2" id="KW-1185">Reference proteome</keyword>
<dbReference type="OrthoDB" id="3296186at2"/>
<gene>
    <name evidence="1" type="ORF">SAMN05443668_10355</name>
</gene>
<protein>
    <submittedName>
        <fullName evidence="1">Uncharacterized protein</fullName>
    </submittedName>
</protein>
<accession>A0A1M7P8J7</accession>
<evidence type="ECO:0000313" key="1">
    <source>
        <dbReference type="EMBL" id="SHN12980.1"/>
    </source>
</evidence>
<dbReference type="EMBL" id="FRCS01000003">
    <property type="protein sequence ID" value="SHN12980.1"/>
    <property type="molecule type" value="Genomic_DNA"/>
</dbReference>
<reference evidence="1 2" key="1">
    <citation type="submission" date="2016-11" db="EMBL/GenBank/DDBJ databases">
        <authorList>
            <person name="Jaros S."/>
            <person name="Januszkiewicz K."/>
            <person name="Wedrychowicz H."/>
        </authorList>
    </citation>
    <scope>NUCLEOTIDE SEQUENCE [LARGE SCALE GENOMIC DNA]</scope>
    <source>
        <strain evidence="1 2">DSM 46144</strain>
    </source>
</reference>